<evidence type="ECO:0000313" key="6">
    <source>
        <dbReference type="Proteomes" id="UP000028252"/>
    </source>
</evidence>
<dbReference type="EMBL" id="JMQN01000021">
    <property type="protein sequence ID" value="KEA64048.1"/>
    <property type="molecule type" value="Genomic_DNA"/>
</dbReference>
<evidence type="ECO:0000256" key="3">
    <source>
        <dbReference type="PROSITE-ProRule" id="PRU00182"/>
    </source>
</evidence>
<name>A0A081FZU3_9GAMM</name>
<organism evidence="5 6">
    <name type="scientific">Marinobacterium lacunae</name>
    <dbReference type="NCBI Taxonomy" id="1232683"/>
    <lineage>
        <taxon>Bacteria</taxon>
        <taxon>Pseudomonadati</taxon>
        <taxon>Pseudomonadota</taxon>
        <taxon>Gammaproteobacteria</taxon>
        <taxon>Oceanospirillales</taxon>
        <taxon>Oceanospirillaceae</taxon>
        <taxon>Marinobacterium</taxon>
    </lineage>
</organism>
<dbReference type="GO" id="GO:0003723">
    <property type="term" value="F:RNA binding"/>
    <property type="evidence" value="ECO:0007669"/>
    <property type="project" value="UniProtKB-KW"/>
</dbReference>
<dbReference type="GO" id="GO:0032259">
    <property type="term" value="P:methylation"/>
    <property type="evidence" value="ECO:0007669"/>
    <property type="project" value="UniProtKB-KW"/>
</dbReference>
<accession>A0A081FZU3</accession>
<dbReference type="RefSeq" id="WP_036186476.1">
    <property type="nucleotide sequence ID" value="NZ_JMQN01000021.1"/>
</dbReference>
<dbReference type="Proteomes" id="UP000028252">
    <property type="component" value="Unassembled WGS sequence"/>
</dbReference>
<protein>
    <submittedName>
        <fullName evidence="5">RNA binding methyltransferase FtsJ like</fullName>
    </submittedName>
</protein>
<keyword evidence="6" id="KW-1185">Reference proteome</keyword>
<feature type="domain" description="RNA-binding S4" evidence="4">
    <location>
        <begin position="2"/>
        <end position="68"/>
    </location>
</feature>
<dbReference type="PANTHER" id="PTHR32319">
    <property type="entry name" value="BACTERIAL HEMOLYSIN-LIKE PROTEIN"/>
    <property type="match status" value="1"/>
</dbReference>
<sequence length="255" mass="27969">MLRLDLLLVQRGLADTRARAQRLIKEGRVRIQLGQWQPALKTGIKVPEEIAIEVEPSEEDRFVSRGALKLLPALDRFAPDLQGKIAIDVGQSTGGFTDCLLQHNARRVVGIEVGHDQLAERLRQDPRVVCLEGYNARQLSADLLEHTSGKGFDLAVMDVSFISQTLILDSLAPLVAPEGLLITLIKPQFEVGPEHVGKGGIVRDATLYPKVRAQIESQLTRLGFSTLECSDSPILGGDGNREFVLVAQKNINETP</sequence>
<dbReference type="InterPro" id="IPR002877">
    <property type="entry name" value="RNA_MeTrfase_FtsJ_dom"/>
</dbReference>
<dbReference type="NCBIfam" id="TIGR00478">
    <property type="entry name" value="tly"/>
    <property type="match status" value="1"/>
</dbReference>
<dbReference type="SUPFAM" id="SSF55174">
    <property type="entry name" value="Alpha-L RNA-binding motif"/>
    <property type="match status" value="1"/>
</dbReference>
<dbReference type="InterPro" id="IPR029063">
    <property type="entry name" value="SAM-dependent_MTases_sf"/>
</dbReference>
<dbReference type="Pfam" id="PF01728">
    <property type="entry name" value="FtsJ"/>
    <property type="match status" value="1"/>
</dbReference>
<dbReference type="InterPro" id="IPR036986">
    <property type="entry name" value="S4_RNA-bd_sf"/>
</dbReference>
<dbReference type="SUPFAM" id="SSF53335">
    <property type="entry name" value="S-adenosyl-L-methionine-dependent methyltransferases"/>
    <property type="match status" value="1"/>
</dbReference>
<keyword evidence="1 3" id="KW-0694">RNA-binding</keyword>
<comment type="similarity">
    <text evidence="2">Belongs to the TlyA family.</text>
</comment>
<dbReference type="eggNOG" id="COG1189">
    <property type="taxonomic scope" value="Bacteria"/>
</dbReference>
<proteinExistence type="inferred from homology"/>
<evidence type="ECO:0000259" key="4">
    <source>
        <dbReference type="SMART" id="SM00363"/>
    </source>
</evidence>
<dbReference type="SMART" id="SM00363">
    <property type="entry name" value="S4"/>
    <property type="match status" value="1"/>
</dbReference>
<dbReference type="Gene3D" id="3.40.50.150">
    <property type="entry name" value="Vaccinia Virus protein VP39"/>
    <property type="match status" value="1"/>
</dbReference>
<dbReference type="AlphaFoldDB" id="A0A081FZU3"/>
<dbReference type="PROSITE" id="PS50889">
    <property type="entry name" value="S4"/>
    <property type="match status" value="1"/>
</dbReference>
<dbReference type="CDD" id="cd00165">
    <property type="entry name" value="S4"/>
    <property type="match status" value="1"/>
</dbReference>
<evidence type="ECO:0000313" key="5">
    <source>
        <dbReference type="EMBL" id="KEA64048.1"/>
    </source>
</evidence>
<reference evidence="5 6" key="1">
    <citation type="submission" date="2014-04" db="EMBL/GenBank/DDBJ databases">
        <title>Marinobacterium kochiensis sp. nov., isolated from sediment sample collected from Kochi backwaters in Kerala, India.</title>
        <authorList>
            <person name="Singh A."/>
            <person name="Pinnaka A.K."/>
        </authorList>
    </citation>
    <scope>NUCLEOTIDE SEQUENCE [LARGE SCALE GENOMIC DNA]</scope>
    <source>
        <strain evidence="5 6">AK27</strain>
    </source>
</reference>
<evidence type="ECO:0000256" key="2">
    <source>
        <dbReference type="ARBA" id="ARBA00029460"/>
    </source>
</evidence>
<evidence type="ECO:0000256" key="1">
    <source>
        <dbReference type="ARBA" id="ARBA00022884"/>
    </source>
</evidence>
<dbReference type="CDD" id="cd02440">
    <property type="entry name" value="AdoMet_MTases"/>
    <property type="match status" value="1"/>
</dbReference>
<dbReference type="OrthoDB" id="9784736at2"/>
<comment type="caution">
    <text evidence="5">The sequence shown here is derived from an EMBL/GenBank/DDBJ whole genome shotgun (WGS) entry which is preliminary data.</text>
</comment>
<dbReference type="PANTHER" id="PTHR32319:SF0">
    <property type="entry name" value="BACTERIAL HEMOLYSIN-LIKE PROTEIN"/>
    <property type="match status" value="1"/>
</dbReference>
<dbReference type="Gene3D" id="3.10.290.10">
    <property type="entry name" value="RNA-binding S4 domain"/>
    <property type="match status" value="1"/>
</dbReference>
<dbReference type="Pfam" id="PF01479">
    <property type="entry name" value="S4"/>
    <property type="match status" value="1"/>
</dbReference>
<dbReference type="InterPro" id="IPR004538">
    <property type="entry name" value="Hemolysin_A/TlyA"/>
</dbReference>
<keyword evidence="5" id="KW-0489">Methyltransferase</keyword>
<dbReference type="PIRSF" id="PIRSF005578">
    <property type="entry name" value="TlyA"/>
    <property type="match status" value="1"/>
</dbReference>
<keyword evidence="5" id="KW-0808">Transferase</keyword>
<gene>
    <name evidence="5" type="ORF">ADIMK_1783</name>
</gene>
<dbReference type="GO" id="GO:0008168">
    <property type="term" value="F:methyltransferase activity"/>
    <property type="evidence" value="ECO:0007669"/>
    <property type="project" value="UniProtKB-KW"/>
</dbReference>
<dbReference type="InterPro" id="IPR047048">
    <property type="entry name" value="TlyA"/>
</dbReference>
<dbReference type="STRING" id="1232683.ADIMK_1783"/>
<dbReference type="PATRIC" id="fig|1232683.4.peg.1757"/>
<dbReference type="InterPro" id="IPR002942">
    <property type="entry name" value="S4_RNA-bd"/>
</dbReference>